<gene>
    <name evidence="3" type="ORF">BSCA_2205</name>
</gene>
<feature type="transmembrane region" description="Helical" evidence="2">
    <location>
        <begin position="146"/>
        <end position="171"/>
    </location>
</feature>
<dbReference type="InterPro" id="IPR017195">
    <property type="entry name" value="ABC_thiamin-permease_prd"/>
</dbReference>
<feature type="region of interest" description="Disordered" evidence="1">
    <location>
        <begin position="1"/>
        <end position="32"/>
    </location>
</feature>
<feature type="transmembrane region" description="Helical" evidence="2">
    <location>
        <begin position="183"/>
        <end position="205"/>
    </location>
</feature>
<dbReference type="PIRSF" id="PIRSF037394">
    <property type="entry name" value="ABC_thiamine-permease_YkoE_prd"/>
    <property type="match status" value="1"/>
</dbReference>
<dbReference type="eggNOG" id="COG4721">
    <property type="taxonomic scope" value="Bacteria"/>
</dbReference>
<comment type="caution">
    <text evidence="3">The sequence shown here is derived from an EMBL/GenBank/DDBJ whole genome shotgun (WGS) entry which is preliminary data.</text>
</comment>
<proteinExistence type="predicted"/>
<keyword evidence="2" id="KW-0472">Membrane</keyword>
<keyword evidence="2" id="KW-1133">Transmembrane helix</keyword>
<dbReference type="Pfam" id="PF09819">
    <property type="entry name" value="ABC_cobalt"/>
    <property type="match status" value="1"/>
</dbReference>
<feature type="transmembrane region" description="Helical" evidence="2">
    <location>
        <begin position="68"/>
        <end position="95"/>
    </location>
</feature>
<organism evidence="3 4">
    <name type="scientific">Bifidobacterium scardovii</name>
    <dbReference type="NCBI Taxonomy" id="158787"/>
    <lineage>
        <taxon>Bacteria</taxon>
        <taxon>Bacillati</taxon>
        <taxon>Actinomycetota</taxon>
        <taxon>Actinomycetes</taxon>
        <taxon>Bifidobacteriales</taxon>
        <taxon>Bifidobacteriaceae</taxon>
        <taxon>Bifidobacterium</taxon>
    </lineage>
</organism>
<evidence type="ECO:0000256" key="1">
    <source>
        <dbReference type="SAM" id="MobiDB-lite"/>
    </source>
</evidence>
<evidence type="ECO:0000313" key="3">
    <source>
        <dbReference type="EMBL" id="KFI91508.1"/>
    </source>
</evidence>
<sequence length="230" mass="24360">MSDAAKHPIDQSVNPSTSDSPSSPAAGGQAGSRLRWKPQDIAVGAALGAACGVLFWGLNFGYAPLSALLGAILPGLMSMFHAMWYFSGTLALLILRKPGAAVYVNLVGSLIESTIGSQFSIALILISTLLQGLAAEIPFAVTRYRVFNLPTAIVSGALTALVYGCYLMLFYYQGVSFLSPRGIVHMIAELVGGVVFSGVMSWWLYIALAKTGVLERLASGRALSQRQREA</sequence>
<evidence type="ECO:0000256" key="2">
    <source>
        <dbReference type="SAM" id="Phobius"/>
    </source>
</evidence>
<dbReference type="STRING" id="158787.BSCA_2205"/>
<feature type="compositionally biased region" description="Low complexity" evidence="1">
    <location>
        <begin position="15"/>
        <end position="27"/>
    </location>
</feature>
<keyword evidence="4" id="KW-1185">Reference proteome</keyword>
<feature type="transmembrane region" description="Helical" evidence="2">
    <location>
        <begin position="41"/>
        <end position="62"/>
    </location>
</feature>
<reference evidence="3 4" key="1">
    <citation type="submission" date="2014-03" db="EMBL/GenBank/DDBJ databases">
        <title>Genomics of Bifidobacteria.</title>
        <authorList>
            <person name="Ventura M."/>
            <person name="Milani C."/>
            <person name="Lugli G.A."/>
        </authorList>
    </citation>
    <scope>NUCLEOTIDE SEQUENCE [LARGE SCALE GENOMIC DNA]</scope>
    <source>
        <strain evidence="3 4">LMG 21589</strain>
    </source>
</reference>
<accession>A0A087D7K8</accession>
<evidence type="ECO:0000313" key="4">
    <source>
        <dbReference type="Proteomes" id="UP000029033"/>
    </source>
</evidence>
<dbReference type="AlphaFoldDB" id="A0A087D7K8"/>
<name>A0A087D7K8_9BIFI</name>
<protein>
    <submittedName>
        <fullName evidence="3">Permease protein of ABC transporter system</fullName>
    </submittedName>
</protein>
<dbReference type="Proteomes" id="UP000029033">
    <property type="component" value="Unassembled WGS sequence"/>
</dbReference>
<dbReference type="EMBL" id="JGZO01000023">
    <property type="protein sequence ID" value="KFI91508.1"/>
    <property type="molecule type" value="Genomic_DNA"/>
</dbReference>
<keyword evidence="2" id="KW-0812">Transmembrane</keyword>
<dbReference type="OrthoDB" id="8017424at2"/>